<dbReference type="PROSITE" id="PS51489">
    <property type="entry name" value="BUB1_N"/>
    <property type="match status" value="1"/>
</dbReference>
<feature type="region of interest" description="Disordered" evidence="5">
    <location>
        <begin position="605"/>
        <end position="777"/>
    </location>
</feature>
<dbReference type="GeneID" id="85496118"/>
<dbReference type="SUPFAM" id="SSF56112">
    <property type="entry name" value="Protein kinase-like (PK-like)"/>
    <property type="match status" value="1"/>
</dbReference>
<evidence type="ECO:0000259" key="7">
    <source>
        <dbReference type="PROSITE" id="PS51489"/>
    </source>
</evidence>
<dbReference type="InterPro" id="IPR000719">
    <property type="entry name" value="Prot_kinase_dom"/>
</dbReference>
<dbReference type="KEGG" id="ccac:CcaHIS019_0410680"/>
<feature type="compositionally biased region" description="Basic and acidic residues" evidence="5">
    <location>
        <begin position="690"/>
        <end position="703"/>
    </location>
</feature>
<evidence type="ECO:0000256" key="1">
    <source>
        <dbReference type="ARBA" id="ARBA00004629"/>
    </source>
</evidence>
<evidence type="ECO:0000259" key="6">
    <source>
        <dbReference type="PROSITE" id="PS50011"/>
    </source>
</evidence>
<gene>
    <name evidence="8" type="primary">BUB1</name>
    <name evidence="8" type="ORF">CcaverHIS019_0410680</name>
</gene>
<dbReference type="GO" id="GO:0005634">
    <property type="term" value="C:nucleus"/>
    <property type="evidence" value="ECO:0007669"/>
    <property type="project" value="TreeGrafter"/>
</dbReference>
<keyword evidence="2" id="KW-0158">Chromosome</keyword>
<dbReference type="SMART" id="SM00220">
    <property type="entry name" value="S_TKc"/>
    <property type="match status" value="1"/>
</dbReference>
<dbReference type="InterPro" id="IPR011009">
    <property type="entry name" value="Kinase-like_dom_sf"/>
</dbReference>
<feature type="compositionally biased region" description="Basic and acidic residues" evidence="5">
    <location>
        <begin position="757"/>
        <end position="774"/>
    </location>
</feature>
<dbReference type="Pfam" id="PF08311">
    <property type="entry name" value="Mad3_BUB1_I"/>
    <property type="match status" value="1"/>
</dbReference>
<dbReference type="InterPro" id="IPR013212">
    <property type="entry name" value="Mad3/Bub1_I"/>
</dbReference>
<dbReference type="Gene3D" id="1.10.510.10">
    <property type="entry name" value="Transferase(Phosphotransferase) domain 1"/>
    <property type="match status" value="1"/>
</dbReference>
<dbReference type="GO" id="GO:0032991">
    <property type="term" value="C:protein-containing complex"/>
    <property type="evidence" value="ECO:0007669"/>
    <property type="project" value="UniProtKB-ARBA"/>
</dbReference>
<feature type="region of interest" description="Disordered" evidence="5">
    <location>
        <begin position="364"/>
        <end position="402"/>
    </location>
</feature>
<dbReference type="CDD" id="cd13981">
    <property type="entry name" value="STKc_Bub1_BubR1"/>
    <property type="match status" value="1"/>
</dbReference>
<dbReference type="GO" id="GO:0007094">
    <property type="term" value="P:mitotic spindle assembly checkpoint signaling"/>
    <property type="evidence" value="ECO:0007669"/>
    <property type="project" value="InterPro"/>
</dbReference>
<dbReference type="EMBL" id="AP028215">
    <property type="protein sequence ID" value="BEI92248.1"/>
    <property type="molecule type" value="Genomic_DNA"/>
</dbReference>
<accession>A0AA48L5E8</accession>
<feature type="domain" description="Protein kinase" evidence="6">
    <location>
        <begin position="1058"/>
        <end position="1380"/>
    </location>
</feature>
<dbReference type="Pfam" id="PF00069">
    <property type="entry name" value="Pkinase"/>
    <property type="match status" value="1"/>
</dbReference>
<keyword evidence="4" id="KW-0137">Centromere</keyword>
<keyword evidence="9" id="KW-1185">Reference proteome</keyword>
<evidence type="ECO:0000256" key="3">
    <source>
        <dbReference type="ARBA" id="ARBA00022838"/>
    </source>
</evidence>
<feature type="region of interest" description="Disordered" evidence="5">
    <location>
        <begin position="923"/>
        <end position="957"/>
    </location>
</feature>
<feature type="compositionally biased region" description="Pro residues" evidence="5">
    <location>
        <begin position="371"/>
        <end position="380"/>
    </location>
</feature>
<reference evidence="8" key="1">
    <citation type="journal article" date="2023" name="BMC Genomics">
        <title>Chromosome-level genome assemblies of Cutaneotrichosporon spp. (Trichosporonales, Basidiomycota) reveal imbalanced evolution between nucleotide sequences and chromosome synteny.</title>
        <authorList>
            <person name="Kobayashi Y."/>
            <person name="Kayamori A."/>
            <person name="Aoki K."/>
            <person name="Shiwa Y."/>
            <person name="Matsutani M."/>
            <person name="Fujita N."/>
            <person name="Sugita T."/>
            <person name="Iwasaki W."/>
            <person name="Tanaka N."/>
            <person name="Takashima M."/>
        </authorList>
    </citation>
    <scope>NUCLEOTIDE SEQUENCE</scope>
    <source>
        <strain evidence="8">HIS019</strain>
    </source>
</reference>
<comment type="subcellular location">
    <subcellularLocation>
        <location evidence="1">Chromosome</location>
        <location evidence="1">Centromere</location>
        <location evidence="1">Kinetochore</location>
    </subcellularLocation>
</comment>
<evidence type="ECO:0008006" key="10">
    <source>
        <dbReference type="Google" id="ProtNLM"/>
    </source>
</evidence>
<feature type="domain" description="BUB1 N-terminal" evidence="7">
    <location>
        <begin position="65"/>
        <end position="226"/>
    </location>
</feature>
<evidence type="ECO:0000313" key="9">
    <source>
        <dbReference type="Proteomes" id="UP001233271"/>
    </source>
</evidence>
<feature type="region of interest" description="Disordered" evidence="5">
    <location>
        <begin position="790"/>
        <end position="888"/>
    </location>
</feature>
<keyword evidence="3" id="KW-0995">Kinetochore</keyword>
<evidence type="ECO:0000256" key="4">
    <source>
        <dbReference type="ARBA" id="ARBA00023328"/>
    </source>
</evidence>
<dbReference type="Gene3D" id="1.25.40.430">
    <property type="match status" value="1"/>
</dbReference>
<evidence type="ECO:0000313" key="8">
    <source>
        <dbReference type="EMBL" id="BEI92248.1"/>
    </source>
</evidence>
<protein>
    <recommendedName>
        <fullName evidence="10">Protein kinase domain-containing protein</fullName>
    </recommendedName>
</protein>
<dbReference type="PROSITE" id="PS00108">
    <property type="entry name" value="PROTEIN_KINASE_ST"/>
    <property type="match status" value="1"/>
</dbReference>
<dbReference type="RefSeq" id="XP_060457513.1">
    <property type="nucleotide sequence ID" value="XM_060600972.1"/>
</dbReference>
<feature type="region of interest" description="Disordered" evidence="5">
    <location>
        <begin position="210"/>
        <end position="284"/>
    </location>
</feature>
<feature type="region of interest" description="Disordered" evidence="5">
    <location>
        <begin position="509"/>
        <end position="546"/>
    </location>
</feature>
<name>A0AA48L5E8_9TREE</name>
<feature type="compositionally biased region" description="Pro residues" evidence="5">
    <location>
        <begin position="477"/>
        <end position="489"/>
    </location>
</feature>
<dbReference type="PANTHER" id="PTHR14030">
    <property type="entry name" value="MITOTIC CHECKPOINT SERINE/THREONINE-PROTEIN KINASE BUB1"/>
    <property type="match status" value="1"/>
</dbReference>
<feature type="compositionally biased region" description="Acidic residues" evidence="5">
    <location>
        <begin position="519"/>
        <end position="533"/>
    </location>
</feature>
<dbReference type="Proteomes" id="UP001233271">
    <property type="component" value="Chromosome 4"/>
</dbReference>
<dbReference type="PANTHER" id="PTHR14030:SF4">
    <property type="entry name" value="BUB1 KINASE, ISOFORM A-RELATED"/>
    <property type="match status" value="1"/>
</dbReference>
<dbReference type="PROSITE" id="PS50011">
    <property type="entry name" value="PROTEIN_KINASE_DOM"/>
    <property type="match status" value="1"/>
</dbReference>
<evidence type="ECO:0000256" key="2">
    <source>
        <dbReference type="ARBA" id="ARBA00022454"/>
    </source>
</evidence>
<feature type="compositionally biased region" description="Polar residues" evidence="5">
    <location>
        <begin position="735"/>
        <end position="745"/>
    </location>
</feature>
<dbReference type="GO" id="GO:0004672">
    <property type="term" value="F:protein kinase activity"/>
    <property type="evidence" value="ECO:0007669"/>
    <property type="project" value="InterPro"/>
</dbReference>
<feature type="compositionally biased region" description="Basic and acidic residues" evidence="5">
    <location>
        <begin position="937"/>
        <end position="947"/>
    </location>
</feature>
<dbReference type="SMART" id="SM00777">
    <property type="entry name" value="Mad3_BUB1_I"/>
    <property type="match status" value="1"/>
</dbReference>
<dbReference type="InterPro" id="IPR015661">
    <property type="entry name" value="Bub1/Mad3"/>
</dbReference>
<feature type="compositionally biased region" description="Low complexity" evidence="5">
    <location>
        <begin position="822"/>
        <end position="831"/>
    </location>
</feature>
<dbReference type="GO" id="GO:0000776">
    <property type="term" value="C:kinetochore"/>
    <property type="evidence" value="ECO:0007669"/>
    <property type="project" value="UniProtKB-KW"/>
</dbReference>
<dbReference type="GO" id="GO:0051754">
    <property type="term" value="P:meiotic sister chromatid cohesion, centromeric"/>
    <property type="evidence" value="ECO:0007669"/>
    <property type="project" value="TreeGrafter"/>
</dbReference>
<feature type="region of interest" description="Disordered" evidence="5">
    <location>
        <begin position="470"/>
        <end position="492"/>
    </location>
</feature>
<proteinExistence type="predicted"/>
<sequence length="1380" mass="153296">MPPTPRAPSPDGPITDFALLEAQKENIRPLASGRSAAALGAFFEGDEETRKAHEDKIAQFKLDIEDAERRDREGEDMVDGVADVLDLWNRYVAFTVQTNPSSPGRIIPVVESATRRFIDDARYAQDIRYLKLWIIYARQVERREEMWAFLESRDVGTRHSSFYEEWALVLEGLGLKKKADEVYRLGIARRAAPMERLKNRHAAFLTRIMAPSSDDIPEDDPNPPAPPRRAVLGAVGGPPPSVQQMPSGRTRGPNGSKMEIFSDTTGRGNPEPTPWEDFGTREGRRKENTIEAAPWRGETMPQSASRHRVTPRTPKIEVFKDSETNGTVVAGDGDVMRAKAPPNEAEKLRFDPLRNFDVGPINAFPSLPTESRPPVPPVAPAAPTSARKPSSRDKEKKREKRHRFVMEPWTCPTGGAEIVDAKGKHERRMFDWDAVFKGGEEWSFEEVRARQRGLLGKVYKPVAAWERTWHAGGATSPKPPPKPMRPPSPTVNTKLANAEVMDLFNQTIHGGKARHSDSESSDDDDDDGDDAEEQVMPTPLPRPRAAMMTPGGLVPPTPTPAPGRSNIFGDDNGQIPVFADENAPRKMAVFDENAPRKIAVFDENAENAYDPTDENKNAGRPAQTPRAPLGTTPRAPLGMRTPLAPTPRGLAVHDENDTPAPTRPVQRNIFALQQDAIAEEDENSPRAKSSPRESPRQSPKEQAQEQEQEQEQSYRTEVNVNEGYSYRTEPAAEQSYATEAQNDYSYRTEPEAEDEGTQERFDEHYEEYPEERPFRNQMYNRHLLTPVTERTFEHTVATAKSSRFGGLGTPEEEEEDEEQRSPSRSNSSNRSGFVDAGIFDVPEGYTIARKLDDEPKADTTQSTDATGDFVTAQHNSPPKPEGFRHASPVGKMEIFKDESKPSLKMQVFSDGPQASPKLAVFADQQRASPKPAVSADPPKESPKRLVLEGKQPSPTREPVASLAAPAAAMECLVLAPVLSDIPNPCNPTDSSVIATLLERIDPPLEEQPLIRRISDRSARLSALQKHAKLHARRSSSASMRMSISPDDFYPLELGGKTYEASHKIGEGGFGSVFLVVDQALQAELDDGDEDDEDGAKLAIKVEKPANLWESVVLSRVHERVASNLVPSIIRPRGLFAYADESFLLLDYCRQGTLLDVVNKAGQWGIAPSLNGTSVPDEILAIFFTIELLRIVEGLHAAGFVHGDLKIDNCLVRLDSANGWDAQYTRDGSRGWAAKGVRLIDFGRASDLSLFSPGDKQTFVGDWKVDARDCPQMREGRPWSFEADYFGLASVCYCLLHGKYIGTEVVDGKVKLDAPMKRYWQADMWTKLFDTLLNPAEIPLTGQLTSIRAEFEGWLEDNCVKNGRNLRQLLKRIESRAMEGR</sequence>
<evidence type="ECO:0000256" key="5">
    <source>
        <dbReference type="SAM" id="MobiDB-lite"/>
    </source>
</evidence>
<dbReference type="GO" id="GO:0005524">
    <property type="term" value="F:ATP binding"/>
    <property type="evidence" value="ECO:0007669"/>
    <property type="project" value="InterPro"/>
</dbReference>
<organism evidence="8 9">
    <name type="scientific">Cutaneotrichosporon cavernicola</name>
    <dbReference type="NCBI Taxonomy" id="279322"/>
    <lineage>
        <taxon>Eukaryota</taxon>
        <taxon>Fungi</taxon>
        <taxon>Dikarya</taxon>
        <taxon>Basidiomycota</taxon>
        <taxon>Agaricomycotina</taxon>
        <taxon>Tremellomycetes</taxon>
        <taxon>Trichosporonales</taxon>
        <taxon>Trichosporonaceae</taxon>
        <taxon>Cutaneotrichosporon</taxon>
    </lineage>
</organism>
<dbReference type="InterPro" id="IPR008271">
    <property type="entry name" value="Ser/Thr_kinase_AS"/>
</dbReference>